<feature type="transmembrane region" description="Helical" evidence="7">
    <location>
        <begin position="556"/>
        <end position="573"/>
    </location>
</feature>
<feature type="transmembrane region" description="Helical" evidence="7">
    <location>
        <begin position="489"/>
        <end position="510"/>
    </location>
</feature>
<dbReference type="InterPro" id="IPR008271">
    <property type="entry name" value="Ser/Thr_kinase_AS"/>
</dbReference>
<keyword evidence="4 5" id="KW-0067">ATP-binding</keyword>
<evidence type="ECO:0000259" key="8">
    <source>
        <dbReference type="PROSITE" id="PS50011"/>
    </source>
</evidence>
<keyword evidence="1" id="KW-0808">Transferase</keyword>
<dbReference type="PROSITE" id="PS00107">
    <property type="entry name" value="PROTEIN_KINASE_ATP"/>
    <property type="match status" value="1"/>
</dbReference>
<dbReference type="SMART" id="SM00220">
    <property type="entry name" value="S_TKc"/>
    <property type="match status" value="1"/>
</dbReference>
<dbReference type="InterPro" id="IPR000719">
    <property type="entry name" value="Prot_kinase_dom"/>
</dbReference>
<dbReference type="AlphaFoldDB" id="A0A9X2JHT5"/>
<feature type="transmembrane region" description="Helical" evidence="7">
    <location>
        <begin position="648"/>
        <end position="668"/>
    </location>
</feature>
<organism evidence="9 10">
    <name type="scientific">Aeoliella straminimaris</name>
    <dbReference type="NCBI Taxonomy" id="2954799"/>
    <lineage>
        <taxon>Bacteria</taxon>
        <taxon>Pseudomonadati</taxon>
        <taxon>Planctomycetota</taxon>
        <taxon>Planctomycetia</taxon>
        <taxon>Pirellulales</taxon>
        <taxon>Lacipirellulaceae</taxon>
        <taxon>Aeoliella</taxon>
    </lineage>
</organism>
<evidence type="ECO:0000256" key="4">
    <source>
        <dbReference type="ARBA" id="ARBA00022840"/>
    </source>
</evidence>
<keyword evidence="10" id="KW-1185">Reference proteome</keyword>
<keyword evidence="7" id="KW-1133">Transmembrane helix</keyword>
<feature type="binding site" evidence="5">
    <location>
        <position position="66"/>
    </location>
    <ligand>
        <name>ATP</name>
        <dbReference type="ChEBI" id="CHEBI:30616"/>
    </ligand>
</feature>
<accession>A0A9X2JHT5</accession>
<feature type="domain" description="Protein kinase" evidence="8">
    <location>
        <begin position="38"/>
        <end position="286"/>
    </location>
</feature>
<feature type="transmembrane region" description="Helical" evidence="7">
    <location>
        <begin position="522"/>
        <end position="544"/>
    </location>
</feature>
<dbReference type="Gene3D" id="1.10.510.10">
    <property type="entry name" value="Transferase(Phosphotransferase) domain 1"/>
    <property type="match status" value="1"/>
</dbReference>
<dbReference type="GO" id="GO:0005524">
    <property type="term" value="F:ATP binding"/>
    <property type="evidence" value="ECO:0007669"/>
    <property type="project" value="UniProtKB-UniRule"/>
</dbReference>
<dbReference type="PANTHER" id="PTHR43289:SF6">
    <property type="entry name" value="SERINE_THREONINE-PROTEIN KINASE NEKL-3"/>
    <property type="match status" value="1"/>
</dbReference>
<evidence type="ECO:0000313" key="9">
    <source>
        <dbReference type="EMBL" id="MCO6044968.1"/>
    </source>
</evidence>
<name>A0A9X2JHT5_9BACT</name>
<dbReference type="CDD" id="cd14014">
    <property type="entry name" value="STKc_PknB_like"/>
    <property type="match status" value="1"/>
</dbReference>
<dbReference type="PROSITE" id="PS50011">
    <property type="entry name" value="PROTEIN_KINASE_DOM"/>
    <property type="match status" value="1"/>
</dbReference>
<evidence type="ECO:0000256" key="6">
    <source>
        <dbReference type="SAM" id="MobiDB-lite"/>
    </source>
</evidence>
<keyword evidence="3 9" id="KW-0418">Kinase</keyword>
<dbReference type="PANTHER" id="PTHR43289">
    <property type="entry name" value="MITOGEN-ACTIVATED PROTEIN KINASE KINASE KINASE 20-RELATED"/>
    <property type="match status" value="1"/>
</dbReference>
<sequence length="706" mass="78084">MDVRTPQPEQLLEPAGASSERAPLKFLYPTGSQPLEGYTIKRGIGRGGFGEVYFATSDAGKEVALKLIRRNLDVELRGVRHCLNLKHSNLIGVYDIRTDSLGDQWVVMEYVSGESLEDAIERHPNGMPVDEVIRWMRGIGAGVAYLHDHGIVHRDLKPGNVFLDIDSTDGGTVKLGDYGLSKFISCSRRSGQTESVGTVHYMAPEIANGRYGREIDTYALGIMLYEMLTGHVPFEGESVGEVLMKHLTAEPDLSSLDSPFREAVERTLAKDPEVRIGSVHELLELLPDGQGVEYVRLERIDGWSGEHAAADGIGAAHLFTDTSVRGHRGPKPFSKVPLERDVREPLYEWMNSTWTSWVEGWHTWDANPVGKALLLFVLVGLAVGTVTVWGSLAVLLGVVYVFYYAFWATLVRPAEVRRQKRVRRGPDGMAVARPAKRPPPAEQPVLQPMSRAEQRRTAAIRAQRLRTSWKEKVHERLRDKPLRQRATELLTSMVLSGILCAFLAMLAVVVVGGSTPGERLPLYLWLTGVTTVGTWVVLVTGKFTEGRFEDQIPMRLWQLVGGAFVGLVAWGLATTMMTGVPYMHDAGIGFHDSLLDELLNMSEGDYVQWQSQHLASPDALLSVMYFSLMMVGLRWWRLAEYARRTRLSLVGVGLAICGAWLAHLVCWYPQPTGMAVAGIIAVATQLVSPWLPPSGRKSAAEEAMAG</sequence>
<evidence type="ECO:0000313" key="10">
    <source>
        <dbReference type="Proteomes" id="UP001155241"/>
    </source>
</evidence>
<evidence type="ECO:0000256" key="1">
    <source>
        <dbReference type="ARBA" id="ARBA00022679"/>
    </source>
</evidence>
<keyword evidence="2 5" id="KW-0547">Nucleotide-binding</keyword>
<protein>
    <submittedName>
        <fullName evidence="9">Protein kinase</fullName>
    </submittedName>
</protein>
<dbReference type="Pfam" id="PF00069">
    <property type="entry name" value="Pkinase"/>
    <property type="match status" value="1"/>
</dbReference>
<dbReference type="EMBL" id="JAMXLR010000048">
    <property type="protein sequence ID" value="MCO6044968.1"/>
    <property type="molecule type" value="Genomic_DNA"/>
</dbReference>
<dbReference type="RefSeq" id="WP_252853081.1">
    <property type="nucleotide sequence ID" value="NZ_JAMXLR010000048.1"/>
</dbReference>
<dbReference type="InterPro" id="IPR011009">
    <property type="entry name" value="Kinase-like_dom_sf"/>
</dbReference>
<dbReference type="InterPro" id="IPR017441">
    <property type="entry name" value="Protein_kinase_ATP_BS"/>
</dbReference>
<keyword evidence="7" id="KW-0472">Membrane</keyword>
<feature type="region of interest" description="Disordered" evidence="6">
    <location>
        <begin position="427"/>
        <end position="448"/>
    </location>
</feature>
<gene>
    <name evidence="9" type="ORF">NG895_13745</name>
</gene>
<feature type="transmembrane region" description="Helical" evidence="7">
    <location>
        <begin position="395"/>
        <end position="414"/>
    </location>
</feature>
<evidence type="ECO:0000256" key="7">
    <source>
        <dbReference type="SAM" id="Phobius"/>
    </source>
</evidence>
<dbReference type="Proteomes" id="UP001155241">
    <property type="component" value="Unassembled WGS sequence"/>
</dbReference>
<feature type="transmembrane region" description="Helical" evidence="7">
    <location>
        <begin position="619"/>
        <end position="636"/>
    </location>
</feature>
<keyword evidence="7" id="KW-0812">Transmembrane</keyword>
<proteinExistence type="predicted"/>
<evidence type="ECO:0000256" key="5">
    <source>
        <dbReference type="PROSITE-ProRule" id="PRU10141"/>
    </source>
</evidence>
<dbReference type="GO" id="GO:0004674">
    <property type="term" value="F:protein serine/threonine kinase activity"/>
    <property type="evidence" value="ECO:0007669"/>
    <property type="project" value="TreeGrafter"/>
</dbReference>
<evidence type="ECO:0000256" key="2">
    <source>
        <dbReference type="ARBA" id="ARBA00022741"/>
    </source>
</evidence>
<dbReference type="PROSITE" id="PS00108">
    <property type="entry name" value="PROTEIN_KINASE_ST"/>
    <property type="match status" value="1"/>
</dbReference>
<reference evidence="9" key="1">
    <citation type="submission" date="2022-06" db="EMBL/GenBank/DDBJ databases">
        <title>Aeoliella straminimaris, a novel planctomycete from sediments.</title>
        <authorList>
            <person name="Vitorino I.R."/>
            <person name="Lage O.M."/>
        </authorList>
    </citation>
    <scope>NUCLEOTIDE SEQUENCE</scope>
    <source>
        <strain evidence="9">ICT_H6.2</strain>
    </source>
</reference>
<evidence type="ECO:0000256" key="3">
    <source>
        <dbReference type="ARBA" id="ARBA00022777"/>
    </source>
</evidence>
<dbReference type="SUPFAM" id="SSF56112">
    <property type="entry name" value="Protein kinase-like (PK-like)"/>
    <property type="match status" value="1"/>
</dbReference>
<comment type="caution">
    <text evidence="9">The sequence shown here is derived from an EMBL/GenBank/DDBJ whole genome shotgun (WGS) entry which is preliminary data.</text>
</comment>